<evidence type="ECO:0000313" key="2">
    <source>
        <dbReference type="Proteomes" id="UP001058072"/>
    </source>
</evidence>
<dbReference type="InterPro" id="IPR001539">
    <property type="entry name" value="Peptidase_U32"/>
</dbReference>
<accession>A0A9Q9CKM9</accession>
<gene>
    <name evidence="1" type="ORF">J0J70_11000</name>
</gene>
<sequence>MSRYFNQQEVELLAPAGNFEIFKQILHSGADAFYLGGKILNMRLHRKDFNFSNDEIVKAIQMAHELGKKVYVTVNNLLSSEDLLETEHYLRFLESAAPDAIIVQDMSIIALVQKLKLKLNIHASVMMNVHNLETIKKLRELGVTRVVISRDIDLNTVKLFSVQTDMEFEYFVHGDMCVAHGAQCTYSGILFGNSSNRGRCMKPCRWGYKINHGNLQYNTTFPMAVKDMYMYEHIPELIDAGVVSFKIEGRMRDAEYLIGIINSYRDAIDRYIDDPIVYDRKKESQTLFNNRKRDFSTAYAFGKPGLSNINERYEGTGKFYSTGKVFSKPVNELDLTQKRVEEIQEAFTIEGISHHQPTLSVKVNNYASALMAIEEGVDYIYLSGEVFQPNLPFSKKEIKDLTSQKGQSKIYLGLPTMMYEDDFARYQHLLTDQDLGIDGLLVTNLGSMHKFGSLGYSMRGDHALNIYNAIAANFYQQLGLSTGTISNESPVKNTKELVTQTQLPMEMVVHGSPVVMYMGHDLYENTKVMAPSEQKGRQYQDARPLLLIDDKNNEHPVYRDNKGNNHMLLSKELCYLPLLKSLHELGVKTFRIEGCHYELETLRMIIQTYKKAITNLEECQNLFKSLNYDHLGFTLGALNFN</sequence>
<dbReference type="Pfam" id="PF01136">
    <property type="entry name" value="Peptidase_U32"/>
    <property type="match status" value="2"/>
</dbReference>
<dbReference type="Proteomes" id="UP001058072">
    <property type="component" value="Chromosome"/>
</dbReference>
<name>A0A9Q9CKM9_9FIRM</name>
<dbReference type="AlphaFoldDB" id="A0A9Q9CKM9"/>
<dbReference type="PANTHER" id="PTHR30217">
    <property type="entry name" value="PEPTIDASE U32 FAMILY"/>
    <property type="match status" value="1"/>
</dbReference>
<evidence type="ECO:0000313" key="1">
    <source>
        <dbReference type="EMBL" id="UUF08124.1"/>
    </source>
</evidence>
<dbReference type="RefSeq" id="WP_212724836.1">
    <property type="nucleotide sequence ID" value="NZ_CP071250.1"/>
</dbReference>
<protein>
    <submittedName>
        <fullName evidence="1">U32 family peptidase</fullName>
    </submittedName>
</protein>
<proteinExistence type="predicted"/>
<reference evidence="1" key="1">
    <citation type="submission" date="2021-03" db="EMBL/GenBank/DDBJ databases">
        <title>Comparative Genomics and Metabolomics in the genus Turicibacter.</title>
        <authorList>
            <person name="Maki J."/>
            <person name="Looft T."/>
        </authorList>
    </citation>
    <scope>NUCLEOTIDE SEQUENCE</scope>
    <source>
        <strain evidence="1">ISU324</strain>
    </source>
</reference>
<dbReference type="InterPro" id="IPR051454">
    <property type="entry name" value="RNA/ubiquinone_mod_enzymes"/>
</dbReference>
<dbReference type="InterPro" id="IPR011060">
    <property type="entry name" value="RibuloseP-bd_barrel"/>
</dbReference>
<dbReference type="EMBL" id="CP071250">
    <property type="protein sequence ID" value="UUF08124.1"/>
    <property type="molecule type" value="Genomic_DNA"/>
</dbReference>
<dbReference type="SUPFAM" id="SSF51366">
    <property type="entry name" value="Ribulose-phoshate binding barrel"/>
    <property type="match status" value="1"/>
</dbReference>
<organism evidence="1 2">
    <name type="scientific">Turicibacter bilis</name>
    <dbReference type="NCBI Taxonomy" id="2735723"/>
    <lineage>
        <taxon>Bacteria</taxon>
        <taxon>Bacillati</taxon>
        <taxon>Bacillota</taxon>
        <taxon>Erysipelotrichia</taxon>
        <taxon>Erysipelotrichales</taxon>
        <taxon>Turicibacteraceae</taxon>
        <taxon>Turicibacter</taxon>
    </lineage>
</organism>